<dbReference type="Proteomes" id="UP000051913">
    <property type="component" value="Unassembled WGS sequence"/>
</dbReference>
<dbReference type="AlphaFoldDB" id="A0A0R3LDB9"/>
<dbReference type="Gene3D" id="3.30.1330.120">
    <property type="entry name" value="2-methylcitrate dehydratase PrpD"/>
    <property type="match status" value="1"/>
</dbReference>
<keyword evidence="5" id="KW-1185">Reference proteome</keyword>
<dbReference type="PANTHER" id="PTHR16943:SF8">
    <property type="entry name" value="2-METHYLCITRATE DEHYDRATASE"/>
    <property type="match status" value="1"/>
</dbReference>
<feature type="domain" description="MmgE/PrpD N-terminal" evidence="2">
    <location>
        <begin position="12"/>
        <end position="251"/>
    </location>
</feature>
<dbReference type="SUPFAM" id="SSF103378">
    <property type="entry name" value="2-methylcitrate dehydratase PrpD"/>
    <property type="match status" value="1"/>
</dbReference>
<dbReference type="Gene3D" id="1.10.4100.10">
    <property type="entry name" value="2-methylcitrate dehydratase PrpD"/>
    <property type="match status" value="1"/>
</dbReference>
<dbReference type="InterPro" id="IPR036148">
    <property type="entry name" value="MmgE/PrpD_sf"/>
</dbReference>
<dbReference type="Pfam" id="PF03972">
    <property type="entry name" value="MmgE_PrpD_N"/>
    <property type="match status" value="1"/>
</dbReference>
<gene>
    <name evidence="4" type="ORF">CP49_25040</name>
</gene>
<evidence type="ECO:0000259" key="3">
    <source>
        <dbReference type="Pfam" id="PF19305"/>
    </source>
</evidence>
<evidence type="ECO:0000259" key="2">
    <source>
        <dbReference type="Pfam" id="PF03972"/>
    </source>
</evidence>
<evidence type="ECO:0000313" key="4">
    <source>
        <dbReference type="EMBL" id="KRR03525.1"/>
    </source>
</evidence>
<name>A0A0R3LDB9_9BRAD</name>
<dbReference type="EMBL" id="LLXX01000136">
    <property type="protein sequence ID" value="KRR03525.1"/>
    <property type="molecule type" value="Genomic_DNA"/>
</dbReference>
<evidence type="ECO:0000313" key="5">
    <source>
        <dbReference type="Proteomes" id="UP000051913"/>
    </source>
</evidence>
<dbReference type="InterPro" id="IPR045336">
    <property type="entry name" value="MmgE_PrpD_N"/>
</dbReference>
<dbReference type="Pfam" id="PF19305">
    <property type="entry name" value="MmgE_PrpD_C"/>
    <property type="match status" value="1"/>
</dbReference>
<dbReference type="PANTHER" id="PTHR16943">
    <property type="entry name" value="2-METHYLCITRATE DEHYDRATASE-RELATED"/>
    <property type="match status" value="1"/>
</dbReference>
<reference evidence="4 5" key="1">
    <citation type="submission" date="2014-03" db="EMBL/GenBank/DDBJ databases">
        <title>Bradyrhizobium valentinum sp. nov., isolated from effective nodules of Lupinus mariae-josephae, a lupine endemic of basic-lime soils in Eastern Spain.</title>
        <authorList>
            <person name="Duran D."/>
            <person name="Rey L."/>
            <person name="Navarro A."/>
            <person name="Busquets A."/>
            <person name="Imperial J."/>
            <person name="Ruiz-Argueso T."/>
        </authorList>
    </citation>
    <scope>NUCLEOTIDE SEQUENCE [LARGE SCALE GENOMIC DNA]</scope>
    <source>
        <strain evidence="4 5">LmjM3</strain>
    </source>
</reference>
<dbReference type="InterPro" id="IPR005656">
    <property type="entry name" value="MmgE_PrpD"/>
</dbReference>
<dbReference type="InterPro" id="IPR042188">
    <property type="entry name" value="MmgE/PrpD_sf_2"/>
</dbReference>
<organism evidence="4 5">
    <name type="scientific">Bradyrhizobium valentinum</name>
    <dbReference type="NCBI Taxonomy" id="1518501"/>
    <lineage>
        <taxon>Bacteria</taxon>
        <taxon>Pseudomonadati</taxon>
        <taxon>Pseudomonadota</taxon>
        <taxon>Alphaproteobacteria</taxon>
        <taxon>Hyphomicrobiales</taxon>
        <taxon>Nitrobacteraceae</taxon>
        <taxon>Bradyrhizobium</taxon>
    </lineage>
</organism>
<protein>
    <submittedName>
        <fullName evidence="4">2-methylcitrate dehydratase</fullName>
    </submittedName>
</protein>
<dbReference type="GO" id="GO:0016829">
    <property type="term" value="F:lyase activity"/>
    <property type="evidence" value="ECO:0007669"/>
    <property type="project" value="InterPro"/>
</dbReference>
<dbReference type="InterPro" id="IPR045337">
    <property type="entry name" value="MmgE_PrpD_C"/>
</dbReference>
<comment type="similarity">
    <text evidence="1">Belongs to the PrpD family.</text>
</comment>
<dbReference type="STRING" id="1518501.CQ10_30785"/>
<feature type="domain" description="MmgE/PrpD C-terminal" evidence="3">
    <location>
        <begin position="273"/>
        <end position="429"/>
    </location>
</feature>
<accession>A0A0R3LDB9</accession>
<comment type="caution">
    <text evidence="4">The sequence shown here is derived from an EMBL/GenBank/DDBJ whole genome shotgun (WGS) entry which is preliminary data.</text>
</comment>
<evidence type="ECO:0000256" key="1">
    <source>
        <dbReference type="ARBA" id="ARBA00006174"/>
    </source>
</evidence>
<sequence>MASGLPRISVAETLAEKIVALRLGALPEATARKCEDLLIDVVGLCVTARNEDYIVSALAGFDDDGPCAAIGHRRTLNAAGAAFVNGTAAHGEDFDDTFEGGPVHAGAVIVPAVLAACERHNPDGRMALIGIAVGAEVLCRLSLVVPKAVHKAGFHPTAIFGAMGAAAGVGAALGLNAKQIVDALGVAGSMAGGIIEYLADGAWTKRLHAGWAAQSGIRAALLARAGFVGPRTVFEGVHGLFHGFARTAEADYDALTGDFGTRWVMDTLAFKPYPCGTMAQPYIDCARRLAAHGIKPEDVAEIVCEVAEGTVHRLWEPLPDKQRPRNGYAAKFAVPYLLATGFVHGGVGLGAFTESAIRDERVLALAAKVKFMIDPDNPYPNNYTGHIRATLRDGSVVEERQPYLRGGAQEPLTRQDLIDKFLLNAEHGGWSAAQSDAALKLMAGLYNGRIDLSSLRG</sequence>
<dbReference type="RefSeq" id="WP_057852639.1">
    <property type="nucleotide sequence ID" value="NZ_LLXX01000136.1"/>
</dbReference>
<proteinExistence type="inferred from homology"/>
<dbReference type="InterPro" id="IPR042183">
    <property type="entry name" value="MmgE/PrpD_sf_1"/>
</dbReference>